<dbReference type="EMBL" id="JBHUIP010000014">
    <property type="protein sequence ID" value="MFD2264793.1"/>
    <property type="molecule type" value="Genomic_DNA"/>
</dbReference>
<sequence length="177" mass="19563">MTFIAPLIETARLRLRPRTAEDFEAQLAIDLDPAVRQFIPMLASTREEFAERFFARLTGDLAGTGFYWSVEERDTPGLIGTIFIVPYLETTDFELGYRYAPSAWGKGLGGEAAIAAARHWFEILGRKKLVGVTGDSNHGSAAVLTKAGLIETGRASYRGHDVRYFEKIAGQDCSERG</sequence>
<keyword evidence="3" id="KW-1185">Reference proteome</keyword>
<dbReference type="PANTHER" id="PTHR43792:SF1">
    <property type="entry name" value="N-ACETYLTRANSFERASE DOMAIN-CONTAINING PROTEIN"/>
    <property type="match status" value="1"/>
</dbReference>
<gene>
    <name evidence="2" type="ORF">ACFSM5_17945</name>
</gene>
<keyword evidence="2" id="KW-0012">Acyltransferase</keyword>
<proteinExistence type="predicted"/>
<organism evidence="2 3">
    <name type="scientific">Lacibacterium aquatile</name>
    <dbReference type="NCBI Taxonomy" id="1168082"/>
    <lineage>
        <taxon>Bacteria</taxon>
        <taxon>Pseudomonadati</taxon>
        <taxon>Pseudomonadota</taxon>
        <taxon>Alphaproteobacteria</taxon>
        <taxon>Rhodospirillales</taxon>
        <taxon>Rhodospirillaceae</taxon>
    </lineage>
</organism>
<dbReference type="Gene3D" id="3.40.630.30">
    <property type="match status" value="1"/>
</dbReference>
<dbReference type="Proteomes" id="UP001597295">
    <property type="component" value="Unassembled WGS sequence"/>
</dbReference>
<dbReference type="SUPFAM" id="SSF55729">
    <property type="entry name" value="Acyl-CoA N-acyltransferases (Nat)"/>
    <property type="match status" value="1"/>
</dbReference>
<dbReference type="RefSeq" id="WP_379877923.1">
    <property type="nucleotide sequence ID" value="NZ_JBHUIP010000014.1"/>
</dbReference>
<protein>
    <submittedName>
        <fullName evidence="2">GNAT family N-acetyltransferase</fullName>
        <ecNumber evidence="2">2.3.-.-</ecNumber>
    </submittedName>
</protein>
<dbReference type="PROSITE" id="PS51186">
    <property type="entry name" value="GNAT"/>
    <property type="match status" value="1"/>
</dbReference>
<accession>A0ABW5DUJ0</accession>
<dbReference type="PANTHER" id="PTHR43792">
    <property type="entry name" value="GNAT FAMILY, PUTATIVE (AFU_ORTHOLOGUE AFUA_3G00765)-RELATED-RELATED"/>
    <property type="match status" value="1"/>
</dbReference>
<name>A0ABW5DUJ0_9PROT</name>
<dbReference type="InterPro" id="IPR051531">
    <property type="entry name" value="N-acetyltransferase"/>
</dbReference>
<reference evidence="3" key="1">
    <citation type="journal article" date="2019" name="Int. J. Syst. Evol. Microbiol.">
        <title>The Global Catalogue of Microorganisms (GCM) 10K type strain sequencing project: providing services to taxonomists for standard genome sequencing and annotation.</title>
        <authorList>
            <consortium name="The Broad Institute Genomics Platform"/>
            <consortium name="The Broad Institute Genome Sequencing Center for Infectious Disease"/>
            <person name="Wu L."/>
            <person name="Ma J."/>
        </authorList>
    </citation>
    <scope>NUCLEOTIDE SEQUENCE [LARGE SCALE GENOMIC DNA]</scope>
    <source>
        <strain evidence="3">CGMCC 1.19062</strain>
    </source>
</reference>
<evidence type="ECO:0000313" key="3">
    <source>
        <dbReference type="Proteomes" id="UP001597295"/>
    </source>
</evidence>
<evidence type="ECO:0000259" key="1">
    <source>
        <dbReference type="PROSITE" id="PS51186"/>
    </source>
</evidence>
<keyword evidence="2" id="KW-0808">Transferase</keyword>
<feature type="domain" description="N-acetyltransferase" evidence="1">
    <location>
        <begin position="13"/>
        <end position="169"/>
    </location>
</feature>
<dbReference type="EC" id="2.3.-.-" evidence="2"/>
<evidence type="ECO:0000313" key="2">
    <source>
        <dbReference type="EMBL" id="MFD2264793.1"/>
    </source>
</evidence>
<comment type="caution">
    <text evidence="2">The sequence shown here is derived from an EMBL/GenBank/DDBJ whole genome shotgun (WGS) entry which is preliminary data.</text>
</comment>
<dbReference type="Pfam" id="PF13302">
    <property type="entry name" value="Acetyltransf_3"/>
    <property type="match status" value="1"/>
</dbReference>
<dbReference type="GO" id="GO:0016746">
    <property type="term" value="F:acyltransferase activity"/>
    <property type="evidence" value="ECO:0007669"/>
    <property type="project" value="UniProtKB-KW"/>
</dbReference>
<dbReference type="InterPro" id="IPR000182">
    <property type="entry name" value="GNAT_dom"/>
</dbReference>
<dbReference type="InterPro" id="IPR016181">
    <property type="entry name" value="Acyl_CoA_acyltransferase"/>
</dbReference>